<dbReference type="EMBL" id="LR796278">
    <property type="protein sequence ID" value="CAB4133946.1"/>
    <property type="molecule type" value="Genomic_DNA"/>
</dbReference>
<reference evidence="1" key="1">
    <citation type="submission" date="2020-04" db="EMBL/GenBank/DDBJ databases">
        <authorList>
            <person name="Chiriac C."/>
            <person name="Salcher M."/>
            <person name="Ghai R."/>
            <person name="Kavagutti S V."/>
        </authorList>
    </citation>
    <scope>NUCLEOTIDE SEQUENCE</scope>
</reference>
<gene>
    <name evidence="1" type="ORF">UFOVP265_33</name>
</gene>
<dbReference type="Gene3D" id="3.40.50.300">
    <property type="entry name" value="P-loop containing nucleotide triphosphate hydrolases"/>
    <property type="match status" value="1"/>
</dbReference>
<dbReference type="SUPFAM" id="SSF52540">
    <property type="entry name" value="P-loop containing nucleoside triphosphate hydrolases"/>
    <property type="match status" value="1"/>
</dbReference>
<evidence type="ECO:0000313" key="1">
    <source>
        <dbReference type="EMBL" id="CAB4133946.1"/>
    </source>
</evidence>
<organism evidence="1">
    <name type="scientific">uncultured Caudovirales phage</name>
    <dbReference type="NCBI Taxonomy" id="2100421"/>
    <lineage>
        <taxon>Viruses</taxon>
        <taxon>Duplodnaviria</taxon>
        <taxon>Heunggongvirae</taxon>
        <taxon>Uroviricota</taxon>
        <taxon>Caudoviricetes</taxon>
        <taxon>Peduoviridae</taxon>
        <taxon>Maltschvirus</taxon>
        <taxon>Maltschvirus maltsch</taxon>
    </lineage>
</organism>
<proteinExistence type="predicted"/>
<accession>A0A6J5LLQ7</accession>
<protein>
    <submittedName>
        <fullName evidence="1">AAA domain containing protein</fullName>
    </submittedName>
</protein>
<dbReference type="Pfam" id="PF13481">
    <property type="entry name" value="AAA_25"/>
    <property type="match status" value="1"/>
</dbReference>
<sequence>MKKILHPNDKIIRTNINAVVPIKSNPELDKIKSLTHKDIKASNPPIPENILSPWLPEQGLALIYAAAGVGKTLFSLNIAYCIAAGGNFLTYKVQKPKKVLYVDGEMQFARIHARYMDIIKQQGDLDKITENNFFLLNQDKISPFRLPKIDTLEGQLFYNKIIKENDIDVVFFDNFACLSTFDENVAEEWNFVQDWFLDLRAKGKSVIAVHHAGKDKKGYRGTSRMIDCIDTAISLQDISEEKLENESVNCKRFKVEYKKNRTFSGKDALPFEISLDISGWGSQSLENSTTDRIIDMLKLKMTHKDIGLELGFSRSYISRLVRKSIKNGLIQID</sequence>
<name>A0A6J5LLQ7_9CAUD</name>
<dbReference type="InterPro" id="IPR027417">
    <property type="entry name" value="P-loop_NTPase"/>
</dbReference>